<reference evidence="1" key="1">
    <citation type="journal article" date="2023" name="G3 (Bethesda)">
        <title>A reference genome for the long-term kleptoplast-retaining sea slug Elysia crispata morphotype clarki.</title>
        <authorList>
            <person name="Eastman K.E."/>
            <person name="Pendleton A.L."/>
            <person name="Shaikh M.A."/>
            <person name="Suttiyut T."/>
            <person name="Ogas R."/>
            <person name="Tomko P."/>
            <person name="Gavelis G."/>
            <person name="Widhalm J.R."/>
            <person name="Wisecaver J.H."/>
        </authorList>
    </citation>
    <scope>NUCLEOTIDE SEQUENCE</scope>
    <source>
        <strain evidence="1">ECLA1</strain>
    </source>
</reference>
<sequence length="172" mass="19369">MVIRFAGLLTLKIYCPGRDNVASLPSCFTALADIAQPRAPGQVIWRASWSFCISPDQEGAHFNGSSRRMWAGLNKRSLLLTLLLKFSRKENHFFPLRAGKSRTPGVLKLTMVVTRQVRLMSDYDRHNLGGAWKRCRTGLEGMNRKRKKNQRKLEGKNKTVVLSLEPVIASAS</sequence>
<keyword evidence="2" id="KW-1185">Reference proteome</keyword>
<dbReference type="EMBL" id="JAWDGP010003786">
    <property type="protein sequence ID" value="KAK3770872.1"/>
    <property type="molecule type" value="Genomic_DNA"/>
</dbReference>
<protein>
    <submittedName>
        <fullName evidence="1">Uncharacterized protein</fullName>
    </submittedName>
</protein>
<name>A0AAE0ZKL8_9GAST</name>
<gene>
    <name evidence="1" type="ORF">RRG08_036472</name>
</gene>
<dbReference type="AlphaFoldDB" id="A0AAE0ZKL8"/>
<evidence type="ECO:0000313" key="2">
    <source>
        <dbReference type="Proteomes" id="UP001283361"/>
    </source>
</evidence>
<comment type="caution">
    <text evidence="1">The sequence shown here is derived from an EMBL/GenBank/DDBJ whole genome shotgun (WGS) entry which is preliminary data.</text>
</comment>
<organism evidence="1 2">
    <name type="scientific">Elysia crispata</name>
    <name type="common">lettuce slug</name>
    <dbReference type="NCBI Taxonomy" id="231223"/>
    <lineage>
        <taxon>Eukaryota</taxon>
        <taxon>Metazoa</taxon>
        <taxon>Spiralia</taxon>
        <taxon>Lophotrochozoa</taxon>
        <taxon>Mollusca</taxon>
        <taxon>Gastropoda</taxon>
        <taxon>Heterobranchia</taxon>
        <taxon>Euthyneura</taxon>
        <taxon>Panpulmonata</taxon>
        <taxon>Sacoglossa</taxon>
        <taxon>Placobranchoidea</taxon>
        <taxon>Plakobranchidae</taxon>
        <taxon>Elysia</taxon>
    </lineage>
</organism>
<evidence type="ECO:0000313" key="1">
    <source>
        <dbReference type="EMBL" id="KAK3770872.1"/>
    </source>
</evidence>
<dbReference type="Proteomes" id="UP001283361">
    <property type="component" value="Unassembled WGS sequence"/>
</dbReference>
<proteinExistence type="predicted"/>
<accession>A0AAE0ZKL8</accession>